<evidence type="ECO:0000256" key="1">
    <source>
        <dbReference type="ARBA" id="ARBA00006153"/>
    </source>
</evidence>
<dbReference type="Pfam" id="PF07687">
    <property type="entry name" value="M20_dimer"/>
    <property type="match status" value="1"/>
</dbReference>
<keyword evidence="3" id="KW-0479">Metal-binding</keyword>
<dbReference type="SUPFAM" id="SSF53187">
    <property type="entry name" value="Zn-dependent exopeptidases"/>
    <property type="match status" value="1"/>
</dbReference>
<proteinExistence type="inferred from homology"/>
<name>A0A0M9DNM9_9BACI</name>
<feature type="binding site" evidence="3">
    <location>
        <position position="384"/>
    </location>
    <ligand>
        <name>Zn(2+)</name>
        <dbReference type="ChEBI" id="CHEBI:29105"/>
        <label>2</label>
    </ligand>
</feature>
<dbReference type="AlphaFoldDB" id="A0A0M9DNM9"/>
<dbReference type="InterPro" id="IPR002933">
    <property type="entry name" value="Peptidase_M20"/>
</dbReference>
<feature type="binding site" evidence="3">
    <location>
        <position position="92"/>
    </location>
    <ligand>
        <name>Zn(2+)</name>
        <dbReference type="ChEBI" id="CHEBI:29105"/>
        <label>2</label>
    </ligand>
</feature>
<dbReference type="InterPro" id="IPR011650">
    <property type="entry name" value="Peptidase_M20_dimer"/>
</dbReference>
<evidence type="ECO:0000256" key="3">
    <source>
        <dbReference type="PIRSR" id="PIRSR001235-1"/>
    </source>
</evidence>
<dbReference type="RefSeq" id="WP_053993261.1">
    <property type="nucleotide sequence ID" value="NZ_CP065643.1"/>
</dbReference>
<organism evidence="5 6">
    <name type="scientific">Lysinibacillus macroides</name>
    <dbReference type="NCBI Taxonomy" id="33935"/>
    <lineage>
        <taxon>Bacteria</taxon>
        <taxon>Bacillati</taxon>
        <taxon>Bacillota</taxon>
        <taxon>Bacilli</taxon>
        <taxon>Bacillales</taxon>
        <taxon>Bacillaceae</taxon>
        <taxon>Lysinibacillus</taxon>
    </lineage>
</organism>
<dbReference type="STRING" id="33935.ADM90_01260"/>
<feature type="binding site" evidence="3">
    <location>
        <position position="194"/>
    </location>
    <ligand>
        <name>Zn(2+)</name>
        <dbReference type="ChEBI" id="CHEBI:29105"/>
        <label>1</label>
    </ligand>
</feature>
<dbReference type="PATRIC" id="fig|33935.3.peg.3099"/>
<protein>
    <submittedName>
        <fullName evidence="5">Amidase</fullName>
    </submittedName>
</protein>
<dbReference type="PANTHER" id="PTHR32494:SF5">
    <property type="entry name" value="ALLANTOATE AMIDOHYDROLASE"/>
    <property type="match status" value="1"/>
</dbReference>
<feature type="binding site" evidence="3">
    <location>
        <position position="127"/>
    </location>
    <ligand>
        <name>Zn(2+)</name>
        <dbReference type="ChEBI" id="CHEBI:29105"/>
        <label>2</label>
    </ligand>
</feature>
<feature type="binding site" evidence="3">
    <location>
        <position position="81"/>
    </location>
    <ligand>
        <name>Zn(2+)</name>
        <dbReference type="ChEBI" id="CHEBI:29105"/>
        <label>1</label>
    </ligand>
</feature>
<dbReference type="Gene3D" id="3.30.70.360">
    <property type="match status" value="1"/>
</dbReference>
<feature type="binding site" evidence="3">
    <location>
        <position position="92"/>
    </location>
    <ligand>
        <name>Zn(2+)</name>
        <dbReference type="ChEBI" id="CHEBI:29105"/>
        <label>1</label>
    </ligand>
</feature>
<dbReference type="NCBIfam" id="TIGR01879">
    <property type="entry name" value="hydantase"/>
    <property type="match status" value="1"/>
</dbReference>
<comment type="similarity">
    <text evidence="1">Belongs to the peptidase M20 family.</text>
</comment>
<dbReference type="Pfam" id="PF01546">
    <property type="entry name" value="Peptidase_M20"/>
    <property type="match status" value="1"/>
</dbReference>
<keyword evidence="6" id="KW-1185">Reference proteome</keyword>
<accession>A0A0M9DNM9</accession>
<dbReference type="PANTHER" id="PTHR32494">
    <property type="entry name" value="ALLANTOATE DEIMINASE-RELATED"/>
    <property type="match status" value="1"/>
</dbReference>
<keyword evidence="3" id="KW-0862">Zinc</keyword>
<evidence type="ECO:0000256" key="2">
    <source>
        <dbReference type="ARBA" id="ARBA00022801"/>
    </source>
</evidence>
<dbReference type="InterPro" id="IPR010158">
    <property type="entry name" value="Amidase_Cbmase"/>
</dbReference>
<dbReference type="PIRSF" id="PIRSF001235">
    <property type="entry name" value="Amidase_carbamoylase"/>
    <property type="match status" value="1"/>
</dbReference>
<dbReference type="Gene3D" id="3.40.630.10">
    <property type="entry name" value="Zn peptidases"/>
    <property type="match status" value="1"/>
</dbReference>
<reference evidence="5 6" key="1">
    <citation type="submission" date="2015-07" db="EMBL/GenBank/DDBJ databases">
        <title>Genome sequencing project for genomic taxonomy and phylogenomics of Bacillus-like bacteria.</title>
        <authorList>
            <person name="Liu B."/>
            <person name="Wang J."/>
            <person name="Zhu Y."/>
            <person name="Liu G."/>
            <person name="Chen Q."/>
            <person name="Chen Z."/>
            <person name="Che J."/>
            <person name="Ge C."/>
            <person name="Shi H."/>
            <person name="Pan Z."/>
            <person name="Liu X."/>
        </authorList>
    </citation>
    <scope>NUCLEOTIDE SEQUENCE [LARGE SCALE GENOMIC DNA]</scope>
    <source>
        <strain evidence="5 6">DSM 54</strain>
    </source>
</reference>
<evidence type="ECO:0000259" key="4">
    <source>
        <dbReference type="Pfam" id="PF07687"/>
    </source>
</evidence>
<dbReference type="SUPFAM" id="SSF55031">
    <property type="entry name" value="Bacterial exopeptidase dimerisation domain"/>
    <property type="match status" value="1"/>
</dbReference>
<dbReference type="OrthoDB" id="9808195at2"/>
<evidence type="ECO:0000313" key="6">
    <source>
        <dbReference type="Proteomes" id="UP000037977"/>
    </source>
</evidence>
<dbReference type="EMBL" id="LGCI01000002">
    <property type="protein sequence ID" value="KOY84070.1"/>
    <property type="molecule type" value="Genomic_DNA"/>
</dbReference>
<dbReference type="InterPro" id="IPR036264">
    <property type="entry name" value="Bact_exopeptidase_dim_dom"/>
</dbReference>
<comment type="cofactor">
    <cofactor evidence="3">
        <name>Zn(2+)</name>
        <dbReference type="ChEBI" id="CHEBI:29105"/>
    </cofactor>
    <text evidence="3">Binds 2 Zn(2+) ions per subunit.</text>
</comment>
<sequence>MKYSLEQGAVRVIADLKELAVLTSDEHGAQRVAWTALWQTARDWYRQKAEALGAEVSTDSAGNVWTKMEGESAEAIVIGSHLDSVPHGGWLDGALGVLAGLEALRRYSAEKQKPRKTLYVVDWADEEGARYGYSCLGSSAASGSLRVEELIGRADSNGITFEKAVSAYQVMPDKMLQAHQEMLQRNIIGYLELHIEQGPVLEKEQKDVACVFGAAGVERHYIDFVGQAAHAGSFPVPMRQDAFLAAAEAALEFRKLALKYKAVCTVGQVQVQPNVVTIVPGKCTISLDMRTIDAADLQKMYVEAQAVTEKIASVNGVSVGWRKIYSVAPQLFDEQFICLCEKAVQKETGEATKMYSGPLHDAVEMAKVVPTVMMFTMSEGGLSHTKEEHTPELKLEVGIRAFLRLVHDVMEQ</sequence>
<keyword evidence="2" id="KW-0378">Hydrolase</keyword>
<gene>
    <name evidence="5" type="ORF">ADM90_01260</name>
</gene>
<feature type="domain" description="Peptidase M20 dimerisation" evidence="4">
    <location>
        <begin position="222"/>
        <end position="301"/>
    </location>
</feature>
<evidence type="ECO:0000313" key="5">
    <source>
        <dbReference type="EMBL" id="KOY84070.1"/>
    </source>
</evidence>
<dbReference type="GO" id="GO:0016813">
    <property type="term" value="F:hydrolase activity, acting on carbon-nitrogen (but not peptide) bonds, in linear amidines"/>
    <property type="evidence" value="ECO:0007669"/>
    <property type="project" value="InterPro"/>
</dbReference>
<dbReference type="GO" id="GO:0046872">
    <property type="term" value="F:metal ion binding"/>
    <property type="evidence" value="ECO:0007669"/>
    <property type="project" value="UniProtKB-KW"/>
</dbReference>
<comment type="caution">
    <text evidence="5">The sequence shown here is derived from an EMBL/GenBank/DDBJ whole genome shotgun (WGS) entry which is preliminary data.</text>
</comment>
<dbReference type="Proteomes" id="UP000037977">
    <property type="component" value="Unassembled WGS sequence"/>
</dbReference>